<dbReference type="GO" id="GO:0003841">
    <property type="term" value="F:1-acylglycerol-3-phosphate O-acyltransferase activity"/>
    <property type="evidence" value="ECO:0007669"/>
    <property type="project" value="TreeGrafter"/>
</dbReference>
<dbReference type="InterPro" id="IPR002123">
    <property type="entry name" value="Plipid/glycerol_acylTrfase"/>
</dbReference>
<dbReference type="AlphaFoldDB" id="A0A839QR78"/>
<keyword evidence="6" id="KW-1185">Reference proteome</keyword>
<accession>A0A839QR78</accession>
<name>A0A839QR78_9MICO</name>
<feature type="domain" description="Phospholipid/glycerol acyltransferase" evidence="4">
    <location>
        <begin position="35"/>
        <end position="154"/>
    </location>
</feature>
<dbReference type="SMART" id="SM00563">
    <property type="entry name" value="PlsC"/>
    <property type="match status" value="1"/>
</dbReference>
<gene>
    <name evidence="5" type="ORF">FHX50_000523</name>
</gene>
<dbReference type="CDD" id="cd07989">
    <property type="entry name" value="LPLAT_AGPAT-like"/>
    <property type="match status" value="1"/>
</dbReference>
<feature type="compositionally biased region" description="Basic and acidic residues" evidence="3">
    <location>
        <begin position="209"/>
        <end position="221"/>
    </location>
</feature>
<dbReference type="GO" id="GO:0006654">
    <property type="term" value="P:phosphatidic acid biosynthetic process"/>
    <property type="evidence" value="ECO:0007669"/>
    <property type="project" value="TreeGrafter"/>
</dbReference>
<dbReference type="PANTHER" id="PTHR10434:SF11">
    <property type="entry name" value="1-ACYL-SN-GLYCEROL-3-PHOSPHATE ACYLTRANSFERASE"/>
    <property type="match status" value="1"/>
</dbReference>
<dbReference type="GO" id="GO:0005886">
    <property type="term" value="C:plasma membrane"/>
    <property type="evidence" value="ECO:0007669"/>
    <property type="project" value="TreeGrafter"/>
</dbReference>
<organism evidence="5 6">
    <name type="scientific">Helcobacillus massiliensis</name>
    <dbReference type="NCBI Taxonomy" id="521392"/>
    <lineage>
        <taxon>Bacteria</taxon>
        <taxon>Bacillati</taxon>
        <taxon>Actinomycetota</taxon>
        <taxon>Actinomycetes</taxon>
        <taxon>Micrococcales</taxon>
        <taxon>Dermabacteraceae</taxon>
        <taxon>Helcobacillus</taxon>
    </lineage>
</organism>
<evidence type="ECO:0000259" key="4">
    <source>
        <dbReference type="SMART" id="SM00563"/>
    </source>
</evidence>
<protein>
    <submittedName>
        <fullName evidence="5">1-acyl-sn-glycerol-3-phosphate acyltransferase</fullName>
    </submittedName>
</protein>
<proteinExistence type="predicted"/>
<keyword evidence="2 5" id="KW-0012">Acyltransferase</keyword>
<evidence type="ECO:0000256" key="1">
    <source>
        <dbReference type="ARBA" id="ARBA00022679"/>
    </source>
</evidence>
<evidence type="ECO:0000313" key="5">
    <source>
        <dbReference type="EMBL" id="MBB3022275.1"/>
    </source>
</evidence>
<dbReference type="Proteomes" id="UP000568050">
    <property type="component" value="Unassembled WGS sequence"/>
</dbReference>
<comment type="caution">
    <text evidence="5">The sequence shown here is derived from an EMBL/GenBank/DDBJ whole genome shotgun (WGS) entry which is preliminary data.</text>
</comment>
<evidence type="ECO:0000313" key="6">
    <source>
        <dbReference type="Proteomes" id="UP000568050"/>
    </source>
</evidence>
<dbReference type="Pfam" id="PF01553">
    <property type="entry name" value="Acyltransferase"/>
    <property type="match status" value="1"/>
</dbReference>
<dbReference type="SUPFAM" id="SSF69593">
    <property type="entry name" value="Glycerol-3-phosphate (1)-acyltransferase"/>
    <property type="match status" value="1"/>
</dbReference>
<sequence>MLIYRLAKPVATVLARRVWRASLTGENRLPAGYAAVLCSNHGSVAETWMLPALMRRPVHILAKDSLFTRPGAAGWVARRFLLSVCVIPVNRSGGGTANGTLDSAAEVLREGELIGVYPEGTRSPDGRLFKGKTGAVRVALAGGAPIHPVAIHGAFQAGHGRSVFPRLQPRIRIEVGEAIDLRTELEALRAEQVGDRHAEPMGTLQAEQPGDRRAERSDPPKSGEGADGMPASVGCASGAPASQEEIRALTDLVMARLAAMTGQEQVDEYAVDHRARMRKASAVMAD</sequence>
<keyword evidence="1 5" id="KW-0808">Transferase</keyword>
<reference evidence="5 6" key="1">
    <citation type="submission" date="2020-08" db="EMBL/GenBank/DDBJ databases">
        <title>Sequencing the genomes of 1000 actinobacteria strains.</title>
        <authorList>
            <person name="Klenk H.-P."/>
        </authorList>
    </citation>
    <scope>NUCLEOTIDE SEQUENCE [LARGE SCALE GENOMIC DNA]</scope>
    <source>
        <strain evidence="5 6">DSM 23040</strain>
    </source>
</reference>
<feature type="region of interest" description="Disordered" evidence="3">
    <location>
        <begin position="191"/>
        <end position="239"/>
    </location>
</feature>
<dbReference type="EMBL" id="JACHWP010000001">
    <property type="protein sequence ID" value="MBB3022275.1"/>
    <property type="molecule type" value="Genomic_DNA"/>
</dbReference>
<dbReference type="RefSeq" id="WP_183374177.1">
    <property type="nucleotide sequence ID" value="NZ_CBCSFZ010000005.1"/>
</dbReference>
<evidence type="ECO:0000256" key="3">
    <source>
        <dbReference type="SAM" id="MobiDB-lite"/>
    </source>
</evidence>
<evidence type="ECO:0000256" key="2">
    <source>
        <dbReference type="ARBA" id="ARBA00023315"/>
    </source>
</evidence>
<dbReference type="PANTHER" id="PTHR10434">
    <property type="entry name" value="1-ACYL-SN-GLYCEROL-3-PHOSPHATE ACYLTRANSFERASE"/>
    <property type="match status" value="1"/>
</dbReference>